<keyword evidence="2" id="KW-1185">Reference proteome</keyword>
<protein>
    <submittedName>
        <fullName evidence="1">Uncharacterized protein</fullName>
    </submittedName>
</protein>
<reference evidence="1" key="1">
    <citation type="submission" date="2022-07" db="EMBL/GenBank/DDBJ databases">
        <title>Genome Sequence of Physisporinus lineatus.</title>
        <authorList>
            <person name="Buettner E."/>
        </authorList>
    </citation>
    <scope>NUCLEOTIDE SEQUENCE</scope>
    <source>
        <strain evidence="1">VT162</strain>
    </source>
</reference>
<gene>
    <name evidence="1" type="ORF">NLI96_g8318</name>
</gene>
<dbReference type="EMBL" id="JANAWD010000372">
    <property type="protein sequence ID" value="KAJ3480493.1"/>
    <property type="molecule type" value="Genomic_DNA"/>
</dbReference>
<proteinExistence type="predicted"/>
<dbReference type="AlphaFoldDB" id="A0AAD5UZ51"/>
<evidence type="ECO:0000313" key="1">
    <source>
        <dbReference type="EMBL" id="KAJ3480493.1"/>
    </source>
</evidence>
<dbReference type="Proteomes" id="UP001212997">
    <property type="component" value="Unassembled WGS sequence"/>
</dbReference>
<accession>A0AAD5UZ51</accession>
<name>A0AAD5UZ51_9APHY</name>
<comment type="caution">
    <text evidence="1">The sequence shown here is derived from an EMBL/GenBank/DDBJ whole genome shotgun (WGS) entry which is preliminary data.</text>
</comment>
<dbReference type="Gene3D" id="3.80.10.10">
    <property type="entry name" value="Ribonuclease Inhibitor"/>
    <property type="match status" value="1"/>
</dbReference>
<sequence>MQIHNFRPRLHLDILSSIPSHFEKSRDVSSFMQVCRALYGISVPHLLDPKREGVTLRSTQDALAFITFMSATSHSHRRFNSLSDLRIYIAFDEIDELISPQNAEEIGRSLAEILRRSVNLERLSFSDSILSLDDPEIFAVFKDLKSHRRLQALDMSIGKQSGCRLLNEIGAVPLSKLRIGFGEEVGMGPEMLLPFASTVTCLNVNIPYLAGLRRIRCPNVRELCLVTSDNLVTSDILVVFPRVRDFTLVGDWPFPYPLIDEVTALARRGDNQGRLIRDNVDSMKFRYVEGSSSLLYMMKLLPGIRELNLSSDEWCRNSLKRAIQVVRDCSPKVLRISVEGSSKGEEVKERLQELSQILNTTGTTHFYLDIMLKGQALLASMSTLASILAKFTTLEYLLVRIQYNTYCGVALEPHALDAGKAQNWAERDINRGLLECVANAIARGNPSLKQVGFAWLGTSKRGYAYWEVLRPGDKKGGSDEVRWQTLVVMDEFKGRDSELKFWASTKEKDEKLGPGVGMS</sequence>
<evidence type="ECO:0000313" key="2">
    <source>
        <dbReference type="Proteomes" id="UP001212997"/>
    </source>
</evidence>
<dbReference type="InterPro" id="IPR032675">
    <property type="entry name" value="LRR_dom_sf"/>
</dbReference>
<organism evidence="1 2">
    <name type="scientific">Meripilus lineatus</name>
    <dbReference type="NCBI Taxonomy" id="2056292"/>
    <lineage>
        <taxon>Eukaryota</taxon>
        <taxon>Fungi</taxon>
        <taxon>Dikarya</taxon>
        <taxon>Basidiomycota</taxon>
        <taxon>Agaricomycotina</taxon>
        <taxon>Agaricomycetes</taxon>
        <taxon>Polyporales</taxon>
        <taxon>Meripilaceae</taxon>
        <taxon>Meripilus</taxon>
    </lineage>
</organism>